<comment type="catalytic activity">
    <reaction evidence="1 14">
        <text>alpha-D-galactose 1-phosphate + UDP-alpha-D-glucose = alpha-D-glucose 1-phosphate + UDP-alpha-D-galactose</text>
        <dbReference type="Rhea" id="RHEA:13989"/>
        <dbReference type="ChEBI" id="CHEBI:58336"/>
        <dbReference type="ChEBI" id="CHEBI:58601"/>
        <dbReference type="ChEBI" id="CHEBI:58885"/>
        <dbReference type="ChEBI" id="CHEBI:66914"/>
        <dbReference type="EC" id="2.7.7.12"/>
    </reaction>
</comment>
<dbReference type="PANTHER" id="PTHR11943">
    <property type="entry name" value="GALACTOSE-1-PHOSPHATE URIDYLYLTRANSFERASE"/>
    <property type="match status" value="1"/>
</dbReference>
<evidence type="ECO:0000256" key="3">
    <source>
        <dbReference type="ARBA" id="ARBA00004947"/>
    </source>
</evidence>
<comment type="cofactor">
    <cofactor evidence="2">
        <name>Zn(2+)</name>
        <dbReference type="ChEBI" id="CHEBI:29105"/>
    </cofactor>
</comment>
<dbReference type="EC" id="2.7.7.12" evidence="5 13"/>
<keyword evidence="8 14" id="KW-0548">Nucleotidyltransferase</keyword>
<dbReference type="NCBIfam" id="TIGR00209">
    <property type="entry name" value="galT_1"/>
    <property type="match status" value="1"/>
</dbReference>
<accession>A0ABU5T9N1</accession>
<proteinExistence type="inferred from homology"/>
<evidence type="ECO:0000313" key="18">
    <source>
        <dbReference type="EMBL" id="MEA5456230.1"/>
    </source>
</evidence>
<evidence type="ECO:0000259" key="17">
    <source>
        <dbReference type="Pfam" id="PF02744"/>
    </source>
</evidence>
<keyword evidence="9 14" id="KW-0479">Metal-binding</keyword>
<keyword evidence="7 14" id="KW-0808">Transferase</keyword>
<dbReference type="Gene3D" id="3.30.428.10">
    <property type="entry name" value="HIT-like"/>
    <property type="match status" value="2"/>
</dbReference>
<dbReference type="RefSeq" id="WP_323280121.1">
    <property type="nucleotide sequence ID" value="NZ_JAYGGQ010000013.1"/>
</dbReference>
<protein>
    <recommendedName>
        <fullName evidence="6 13">Galactose-1-phosphate uridylyltransferase</fullName>
        <ecNumber evidence="5 13">2.7.7.12</ecNumber>
    </recommendedName>
</protein>
<evidence type="ECO:0000256" key="15">
    <source>
        <dbReference type="SAM" id="MobiDB-lite"/>
    </source>
</evidence>
<dbReference type="PROSITE" id="PS00117">
    <property type="entry name" value="GAL_P_UDP_TRANSF_I"/>
    <property type="match status" value="1"/>
</dbReference>
<dbReference type="InterPro" id="IPR036265">
    <property type="entry name" value="HIT-like_sf"/>
</dbReference>
<evidence type="ECO:0000256" key="9">
    <source>
        <dbReference type="ARBA" id="ARBA00022723"/>
    </source>
</evidence>
<sequence>MTALADFSPTITRSTLADGRDLIYFDDPGAGPRVPAPDGRDLPPRAEPGELRFDALSGDWVAVAAHRQARTHLPPADACPLCPTTPSNSSEIPDADYDVVVFENRFPSLGPVLADLPSSLAWGESVPAAGRCEVVSFTSEHTGSFGELPYTRARTVVEAWAHRTAELSALEGIRQVFPFENRGAQIGVTLHHPHGQIYAYPYLTPRGAQLAAAAQRHFEATDGTQTLLGSLLDSERSDGSRMVLEGQHFSAFVPFAARWPIEAHLVPHRDVADFAGLTGEEKDELADVYLRLLAGVDALYDTPTPYIAAWNQAPLDPALRPASRFHLQLTSPRRAEDKLKFLAGSEAAMGAFINDTRAEDVAARLREAVASVSGVAR</sequence>
<evidence type="ECO:0000256" key="10">
    <source>
        <dbReference type="ARBA" id="ARBA00022833"/>
    </source>
</evidence>
<organism evidence="18 19">
    <name type="scientific">Sinomonas terricola</name>
    <dbReference type="NCBI Taxonomy" id="3110330"/>
    <lineage>
        <taxon>Bacteria</taxon>
        <taxon>Bacillati</taxon>
        <taxon>Actinomycetota</taxon>
        <taxon>Actinomycetes</taxon>
        <taxon>Micrococcales</taxon>
        <taxon>Micrococcaceae</taxon>
        <taxon>Sinomonas</taxon>
    </lineage>
</organism>
<evidence type="ECO:0000256" key="11">
    <source>
        <dbReference type="ARBA" id="ARBA00023144"/>
    </source>
</evidence>
<dbReference type="SUPFAM" id="SSF54197">
    <property type="entry name" value="HIT-like"/>
    <property type="match status" value="2"/>
</dbReference>
<keyword evidence="12 14" id="KW-0119">Carbohydrate metabolism</keyword>
<evidence type="ECO:0000256" key="6">
    <source>
        <dbReference type="ARBA" id="ARBA00016340"/>
    </source>
</evidence>
<evidence type="ECO:0000256" key="13">
    <source>
        <dbReference type="NCBIfam" id="TIGR00209"/>
    </source>
</evidence>
<evidence type="ECO:0000256" key="7">
    <source>
        <dbReference type="ARBA" id="ARBA00022679"/>
    </source>
</evidence>
<comment type="caution">
    <text evidence="18">The sequence shown here is derived from an EMBL/GenBank/DDBJ whole genome shotgun (WGS) entry which is preliminary data.</text>
</comment>
<evidence type="ECO:0000256" key="12">
    <source>
        <dbReference type="ARBA" id="ARBA00023277"/>
    </source>
</evidence>
<dbReference type="GO" id="GO:0008108">
    <property type="term" value="F:UDP-glucose:hexose-1-phosphate uridylyltransferase activity"/>
    <property type="evidence" value="ECO:0007669"/>
    <property type="project" value="UniProtKB-EC"/>
</dbReference>
<feature type="region of interest" description="Disordered" evidence="15">
    <location>
        <begin position="27"/>
        <end position="47"/>
    </location>
</feature>
<comment type="similarity">
    <text evidence="4 14">Belongs to the galactose-1-phosphate uridylyltransferase type 1 family.</text>
</comment>
<dbReference type="Pfam" id="PF01087">
    <property type="entry name" value="GalP_UDP_transf"/>
    <property type="match status" value="1"/>
</dbReference>
<dbReference type="PIRSF" id="PIRSF000808">
    <property type="entry name" value="GalT"/>
    <property type="match status" value="1"/>
</dbReference>
<evidence type="ECO:0000256" key="1">
    <source>
        <dbReference type="ARBA" id="ARBA00001107"/>
    </source>
</evidence>
<dbReference type="PANTHER" id="PTHR11943:SF1">
    <property type="entry name" value="GALACTOSE-1-PHOSPHATE URIDYLYLTRANSFERASE"/>
    <property type="match status" value="1"/>
</dbReference>
<dbReference type="InterPro" id="IPR005850">
    <property type="entry name" value="GalP_Utransf_C"/>
</dbReference>
<feature type="compositionally biased region" description="Basic and acidic residues" evidence="15">
    <location>
        <begin position="38"/>
        <end position="47"/>
    </location>
</feature>
<evidence type="ECO:0000256" key="8">
    <source>
        <dbReference type="ARBA" id="ARBA00022695"/>
    </source>
</evidence>
<dbReference type="EMBL" id="JAYGGQ010000013">
    <property type="protein sequence ID" value="MEA5456230.1"/>
    <property type="molecule type" value="Genomic_DNA"/>
</dbReference>
<evidence type="ECO:0000256" key="14">
    <source>
        <dbReference type="RuleBase" id="RU000506"/>
    </source>
</evidence>
<dbReference type="Proteomes" id="UP001304769">
    <property type="component" value="Unassembled WGS sequence"/>
</dbReference>
<dbReference type="InterPro" id="IPR019779">
    <property type="entry name" value="GalP_UDPtransf1_His-AS"/>
</dbReference>
<evidence type="ECO:0000256" key="2">
    <source>
        <dbReference type="ARBA" id="ARBA00001947"/>
    </source>
</evidence>
<evidence type="ECO:0000259" key="16">
    <source>
        <dbReference type="Pfam" id="PF01087"/>
    </source>
</evidence>
<comment type="pathway">
    <text evidence="3 14">Carbohydrate metabolism; galactose metabolism.</text>
</comment>
<evidence type="ECO:0000313" key="19">
    <source>
        <dbReference type="Proteomes" id="UP001304769"/>
    </source>
</evidence>
<evidence type="ECO:0000256" key="5">
    <source>
        <dbReference type="ARBA" id="ARBA00012384"/>
    </source>
</evidence>
<keyword evidence="11 14" id="KW-0299">Galactose metabolism</keyword>
<reference evidence="18 19" key="1">
    <citation type="submission" date="2023-12" db="EMBL/GenBank/DDBJ databases">
        <title>Sinomonas terricola sp. nov, isolated from litchi orchard soil in Guangdong, PR China.</title>
        <authorList>
            <person name="Jiaxin W."/>
            <person name="Yang Z."/>
            <person name="Honghui Z."/>
        </authorList>
    </citation>
    <scope>NUCLEOTIDE SEQUENCE [LARGE SCALE GENOMIC DNA]</scope>
    <source>
        <strain evidence="18 19">JGH33</strain>
    </source>
</reference>
<dbReference type="InterPro" id="IPR005849">
    <property type="entry name" value="GalP_Utransf_N"/>
</dbReference>
<dbReference type="InterPro" id="IPR001937">
    <property type="entry name" value="GalP_UDPtransf1"/>
</dbReference>
<evidence type="ECO:0000256" key="4">
    <source>
        <dbReference type="ARBA" id="ARBA00010951"/>
    </source>
</evidence>
<name>A0ABU5T9N1_9MICC</name>
<feature type="domain" description="Galactose-1-phosphate uridyl transferase C-terminal" evidence="17">
    <location>
        <begin position="215"/>
        <end position="367"/>
    </location>
</feature>
<gene>
    <name evidence="18" type="primary">galT</name>
    <name evidence="18" type="ORF">SPF06_15950</name>
</gene>
<dbReference type="Pfam" id="PF02744">
    <property type="entry name" value="GalP_UDP_tr_C"/>
    <property type="match status" value="1"/>
</dbReference>
<feature type="domain" description="Galactose-1-phosphate uridyl transferase N-terminal" evidence="16">
    <location>
        <begin position="51"/>
        <end position="203"/>
    </location>
</feature>
<keyword evidence="10" id="KW-0862">Zinc</keyword>
<keyword evidence="19" id="KW-1185">Reference proteome</keyword>